<evidence type="ECO:0000313" key="1">
    <source>
        <dbReference type="EMBL" id="KAI3724037.1"/>
    </source>
</evidence>
<sequence>MAVVSLPTTTASISRPQRLPQTAHSSSPLHLPKPPISIASVRTPLSLSNLTKTPQPHPSKITRDYCNLLNLSVEHGDIELAMAVHASILKIQENSPFLFNALILAYFKLGLTSQAYKVFNRLGNPDVVTFTSMMSWFAKSNREIEAVKVFFEMRRLGIQPNEYSFVAILTACARVLDLELGSQAHSLAIKLGFLEDIYVSNALMGFYSKCGCLDSVLQVFDEMLQRDISSWNTVISALVKESMYEKAFELFHDMLQMDGLKIDHFTLSTLLTACTEHVAIMEGRKLHAQALKLGLENNLSVCNALIGFYTKCRSIKDAIILFDKMPVKDIRTWTQMISAYMNSGLLENAQEVFDKMPEKNCVSYNTLLSGFCQNGLSSNALNMFCKMIKQGLEIDDFTLSNIINACGLHADKNTSEQIHGFVLKSGFKSNNHVESALLDMCTKCGRMTDAEEMFQIHNDSLNKENSSIIWTSMICGYARNGHPYEAISLFFKSQSENTITIDEIVSTTVLSVCATLGFDKIGEQIHSSVIKLSLINDTGVGNALIGIRDFISLSPENWNSQRPDLRLFLSPESLKGVLKYLHLVQ</sequence>
<reference evidence="2" key="1">
    <citation type="journal article" date="2022" name="Mol. Ecol. Resour.">
        <title>The genomes of chicory, endive, great burdock and yacon provide insights into Asteraceae palaeo-polyploidization history and plant inulin production.</title>
        <authorList>
            <person name="Fan W."/>
            <person name="Wang S."/>
            <person name="Wang H."/>
            <person name="Wang A."/>
            <person name="Jiang F."/>
            <person name="Liu H."/>
            <person name="Zhao H."/>
            <person name="Xu D."/>
            <person name="Zhang Y."/>
        </authorList>
    </citation>
    <scope>NUCLEOTIDE SEQUENCE [LARGE SCALE GENOMIC DNA]</scope>
    <source>
        <strain evidence="2">cv. Punajuju</strain>
    </source>
</reference>
<keyword evidence="2" id="KW-1185">Reference proteome</keyword>
<dbReference type="EMBL" id="CM042014">
    <property type="protein sequence ID" value="KAI3724037.1"/>
    <property type="molecule type" value="Genomic_DNA"/>
</dbReference>
<gene>
    <name evidence="1" type="ORF">L2E82_35801</name>
</gene>
<accession>A0ACB9BPR8</accession>
<evidence type="ECO:0000313" key="2">
    <source>
        <dbReference type="Proteomes" id="UP001055811"/>
    </source>
</evidence>
<proteinExistence type="predicted"/>
<protein>
    <submittedName>
        <fullName evidence="1">Uncharacterized protein</fullName>
    </submittedName>
</protein>
<dbReference type="Proteomes" id="UP001055811">
    <property type="component" value="Linkage Group LG06"/>
</dbReference>
<name>A0ACB9BPR8_CICIN</name>
<comment type="caution">
    <text evidence="1">The sequence shown here is derived from an EMBL/GenBank/DDBJ whole genome shotgun (WGS) entry which is preliminary data.</text>
</comment>
<reference evidence="1 2" key="2">
    <citation type="journal article" date="2022" name="Mol. Ecol. Resour.">
        <title>The genomes of chicory, endive, great burdock and yacon provide insights into Asteraceae paleo-polyploidization history and plant inulin production.</title>
        <authorList>
            <person name="Fan W."/>
            <person name="Wang S."/>
            <person name="Wang H."/>
            <person name="Wang A."/>
            <person name="Jiang F."/>
            <person name="Liu H."/>
            <person name="Zhao H."/>
            <person name="Xu D."/>
            <person name="Zhang Y."/>
        </authorList>
    </citation>
    <scope>NUCLEOTIDE SEQUENCE [LARGE SCALE GENOMIC DNA]</scope>
    <source>
        <strain evidence="2">cv. Punajuju</strain>
        <tissue evidence="1">Leaves</tissue>
    </source>
</reference>
<organism evidence="1 2">
    <name type="scientific">Cichorium intybus</name>
    <name type="common">Chicory</name>
    <dbReference type="NCBI Taxonomy" id="13427"/>
    <lineage>
        <taxon>Eukaryota</taxon>
        <taxon>Viridiplantae</taxon>
        <taxon>Streptophyta</taxon>
        <taxon>Embryophyta</taxon>
        <taxon>Tracheophyta</taxon>
        <taxon>Spermatophyta</taxon>
        <taxon>Magnoliopsida</taxon>
        <taxon>eudicotyledons</taxon>
        <taxon>Gunneridae</taxon>
        <taxon>Pentapetalae</taxon>
        <taxon>asterids</taxon>
        <taxon>campanulids</taxon>
        <taxon>Asterales</taxon>
        <taxon>Asteraceae</taxon>
        <taxon>Cichorioideae</taxon>
        <taxon>Cichorieae</taxon>
        <taxon>Cichoriinae</taxon>
        <taxon>Cichorium</taxon>
    </lineage>
</organism>